<dbReference type="SUPFAM" id="SSF56281">
    <property type="entry name" value="Metallo-hydrolase/oxidoreductase"/>
    <property type="match status" value="1"/>
</dbReference>
<feature type="chain" id="PRO_5046040486" evidence="5">
    <location>
        <begin position="27"/>
        <end position="482"/>
    </location>
</feature>
<evidence type="ECO:0000259" key="6">
    <source>
        <dbReference type="SMART" id="SM00849"/>
    </source>
</evidence>
<gene>
    <name evidence="7" type="ORF">SNE35_20695</name>
</gene>
<proteinExistence type="predicted"/>
<evidence type="ECO:0000313" key="8">
    <source>
        <dbReference type="Proteomes" id="UP001285263"/>
    </source>
</evidence>
<keyword evidence="5" id="KW-0732">Signal</keyword>
<dbReference type="PROSITE" id="PS51257">
    <property type="entry name" value="PROKAR_LIPOPROTEIN"/>
    <property type="match status" value="1"/>
</dbReference>
<dbReference type="SMART" id="SM00849">
    <property type="entry name" value="Lactamase_B"/>
    <property type="match status" value="1"/>
</dbReference>
<dbReference type="PANTHER" id="PTHR46233:SF3">
    <property type="entry name" value="HYDROXYACYLGLUTATHIONE HYDROLASE GLOC"/>
    <property type="match status" value="1"/>
</dbReference>
<evidence type="ECO:0000256" key="5">
    <source>
        <dbReference type="SAM" id="SignalP"/>
    </source>
</evidence>
<dbReference type="InterPro" id="IPR036439">
    <property type="entry name" value="Dockerin_dom_sf"/>
</dbReference>
<reference evidence="7 8" key="1">
    <citation type="submission" date="2023-11" db="EMBL/GenBank/DDBJ databases">
        <title>Paucibacter sp. nov., isolated from fresh soil in Korea.</title>
        <authorList>
            <person name="Le N.T.T."/>
        </authorList>
    </citation>
    <scope>NUCLEOTIDE SEQUENCE [LARGE SCALE GENOMIC DNA]</scope>
    <source>
        <strain evidence="7 8">R3-3</strain>
    </source>
</reference>
<protein>
    <submittedName>
        <fullName evidence="7">MBL fold metallo-hydrolase</fullName>
    </submittedName>
</protein>
<evidence type="ECO:0000313" key="7">
    <source>
        <dbReference type="EMBL" id="MDY0746944.1"/>
    </source>
</evidence>
<organism evidence="7 8">
    <name type="scientific">Roseateles agri</name>
    <dbReference type="NCBI Taxonomy" id="3098619"/>
    <lineage>
        <taxon>Bacteria</taxon>
        <taxon>Pseudomonadati</taxon>
        <taxon>Pseudomonadota</taxon>
        <taxon>Betaproteobacteria</taxon>
        <taxon>Burkholderiales</taxon>
        <taxon>Sphaerotilaceae</taxon>
        <taxon>Roseateles</taxon>
    </lineage>
</organism>
<evidence type="ECO:0000256" key="1">
    <source>
        <dbReference type="ARBA" id="ARBA00001947"/>
    </source>
</evidence>
<dbReference type="InterPro" id="IPR051453">
    <property type="entry name" value="MBL_Glyoxalase_II"/>
</dbReference>
<dbReference type="Gene3D" id="3.60.15.10">
    <property type="entry name" value="Ribonuclease Z/Hydroxyacylglutathione hydrolase-like"/>
    <property type="match status" value="1"/>
</dbReference>
<evidence type="ECO:0000256" key="4">
    <source>
        <dbReference type="ARBA" id="ARBA00022833"/>
    </source>
</evidence>
<dbReference type="InterPro" id="IPR001279">
    <property type="entry name" value="Metallo-B-lactamas"/>
</dbReference>
<dbReference type="Gene3D" id="1.10.1330.10">
    <property type="entry name" value="Dockerin domain"/>
    <property type="match status" value="1"/>
</dbReference>
<dbReference type="RefSeq" id="WP_320424915.1">
    <property type="nucleotide sequence ID" value="NZ_JAXCLA010000007.1"/>
</dbReference>
<name>A0ABU5DKW4_9BURK</name>
<dbReference type="InterPro" id="IPR018247">
    <property type="entry name" value="EF_Hand_1_Ca_BS"/>
</dbReference>
<dbReference type="Pfam" id="PF00753">
    <property type="entry name" value="Lactamase_B"/>
    <property type="match status" value="1"/>
</dbReference>
<feature type="signal peptide" evidence="5">
    <location>
        <begin position="1"/>
        <end position="26"/>
    </location>
</feature>
<dbReference type="InterPro" id="IPR036866">
    <property type="entry name" value="RibonucZ/Hydroxyglut_hydro"/>
</dbReference>
<dbReference type="PANTHER" id="PTHR46233">
    <property type="entry name" value="HYDROXYACYLGLUTATHIONE HYDROLASE GLOC"/>
    <property type="match status" value="1"/>
</dbReference>
<sequence>MEKKLTTFVRWAAAGLAVTSACIAAAATQTDIHRDAATRNTGGDPFTTQYARAFYCNLPDNNNGIVVEARGWNNTTGTGSNAQYRIPLTQIFDDVWAIGNHYVVQYIIKTPDGFVQVDSGNNANEYQTFDYQALLTLGLSPSYPLKNIFLTHGHGDHDGGAQWVLDNLNARSYLGSADINLGGAKTYNPILIDSTDHSMRQMSIGGKTFWIMPTPGHTPGSTSAVLEVKDWGTTRRVLINGGQSMTNSIADVQQYLDSIERTYAMVQALNVEGVMTPHIYWDGEGAKLDEINAKGRSNPGQNIYGHDKVARQMAIARECSAAWLTNLDATASFPVWRYNSVDFMPASPISGRFSAKVSNGWGPLANQQVTFKHEASGATCAATTDATGVATCGSSFGPFPQNDSISVSYAGASSADFVDLPAQASAPVSNGCGDLAAAKAAVGAKQGSAAYVARLDIDGNGVIDIRDIAGISRLMAANTACH</sequence>
<comment type="cofactor">
    <cofactor evidence="1">
        <name>Zn(2+)</name>
        <dbReference type="ChEBI" id="CHEBI:29105"/>
    </cofactor>
</comment>
<keyword evidence="2" id="KW-0479">Metal-binding</keyword>
<dbReference type="Proteomes" id="UP001285263">
    <property type="component" value="Unassembled WGS sequence"/>
</dbReference>
<keyword evidence="8" id="KW-1185">Reference proteome</keyword>
<dbReference type="EMBL" id="JAXCLA010000007">
    <property type="protein sequence ID" value="MDY0746944.1"/>
    <property type="molecule type" value="Genomic_DNA"/>
</dbReference>
<keyword evidence="4" id="KW-0862">Zinc</keyword>
<feature type="domain" description="Metallo-beta-lactamase" evidence="6">
    <location>
        <begin position="102"/>
        <end position="278"/>
    </location>
</feature>
<evidence type="ECO:0000256" key="2">
    <source>
        <dbReference type="ARBA" id="ARBA00022723"/>
    </source>
</evidence>
<dbReference type="PROSITE" id="PS00018">
    <property type="entry name" value="EF_HAND_1"/>
    <property type="match status" value="1"/>
</dbReference>
<evidence type="ECO:0000256" key="3">
    <source>
        <dbReference type="ARBA" id="ARBA00022801"/>
    </source>
</evidence>
<accession>A0ABU5DKW4</accession>
<comment type="caution">
    <text evidence="7">The sequence shown here is derived from an EMBL/GenBank/DDBJ whole genome shotgun (WGS) entry which is preliminary data.</text>
</comment>
<keyword evidence="3" id="KW-0378">Hydrolase</keyword>